<keyword evidence="5" id="KW-1185">Reference proteome</keyword>
<feature type="chain" id="PRO_5001717456" description="Fungal lipase-type domain-containing protein" evidence="2">
    <location>
        <begin position="22"/>
        <end position="959"/>
    </location>
</feature>
<dbReference type="PANTHER" id="PTHR45856:SF24">
    <property type="entry name" value="FUNGAL LIPASE-LIKE DOMAIN-CONTAINING PROTEIN"/>
    <property type="match status" value="1"/>
</dbReference>
<dbReference type="SUPFAM" id="SSF53474">
    <property type="entry name" value="alpha/beta-Hydrolases"/>
    <property type="match status" value="1"/>
</dbReference>
<dbReference type="InterPro" id="IPR051218">
    <property type="entry name" value="Sec_MonoDiacylglyc_Lipase"/>
</dbReference>
<dbReference type="InterPro" id="IPR029058">
    <property type="entry name" value="AB_hydrolase_fold"/>
</dbReference>
<protein>
    <recommendedName>
        <fullName evidence="3">Fungal lipase-type domain-containing protein</fullName>
    </recommendedName>
</protein>
<reference evidence="4 5" key="1">
    <citation type="submission" date="2014-07" db="EMBL/GenBank/DDBJ databases">
        <title>Comparative genomic insights into amoeba endosymbionts belonging to the families of Holosporaceae and Candidatus Midichloriaceae within Rickettsiales.</title>
        <authorList>
            <person name="Wang Z."/>
            <person name="Wu M."/>
        </authorList>
    </citation>
    <scope>NUCLEOTIDE SEQUENCE [LARGE SCALE GENOMIC DNA]</scope>
    <source>
        <strain evidence="4">PRA3</strain>
    </source>
</reference>
<feature type="compositionally biased region" description="Polar residues" evidence="1">
    <location>
        <begin position="21"/>
        <end position="36"/>
    </location>
</feature>
<feature type="region of interest" description="Disordered" evidence="1">
    <location>
        <begin position="21"/>
        <end position="77"/>
    </location>
</feature>
<dbReference type="HOGENOM" id="CLU_307911_0_0_5"/>
<evidence type="ECO:0000256" key="1">
    <source>
        <dbReference type="SAM" id="MobiDB-lite"/>
    </source>
</evidence>
<evidence type="ECO:0000313" key="4">
    <source>
        <dbReference type="EMBL" id="AIK96324.1"/>
    </source>
</evidence>
<feature type="region of interest" description="Disordered" evidence="1">
    <location>
        <begin position="323"/>
        <end position="358"/>
    </location>
</feature>
<proteinExistence type="predicted"/>
<dbReference type="Pfam" id="PF01764">
    <property type="entry name" value="Lipase_3"/>
    <property type="match status" value="1"/>
</dbReference>
<evidence type="ECO:0000259" key="3">
    <source>
        <dbReference type="Pfam" id="PF01764"/>
    </source>
</evidence>
<dbReference type="PANTHER" id="PTHR45856">
    <property type="entry name" value="ALPHA/BETA-HYDROLASES SUPERFAMILY PROTEIN"/>
    <property type="match status" value="1"/>
</dbReference>
<dbReference type="Gene3D" id="3.40.50.1820">
    <property type="entry name" value="alpha/beta hydrolase"/>
    <property type="match status" value="1"/>
</dbReference>
<dbReference type="Proteomes" id="UP000028926">
    <property type="component" value="Chromosome"/>
</dbReference>
<dbReference type="CDD" id="cd00519">
    <property type="entry name" value="Lipase_3"/>
    <property type="match status" value="1"/>
</dbReference>
<feature type="compositionally biased region" description="Polar residues" evidence="1">
    <location>
        <begin position="323"/>
        <end position="334"/>
    </location>
</feature>
<dbReference type="RefSeq" id="WP_038464637.1">
    <property type="nucleotide sequence ID" value="NZ_CP008941.1"/>
</dbReference>
<dbReference type="STRING" id="91604.ID47_05620"/>
<sequence length="959" mass="106708">MRQFLFLTVCFLNSFCQSSNAEMAPQSPRSRSNTITLGGINKTPLIPKSRESVSLKQGQPIPKNDHPSVASSSLDSNRRSVRSSSQVLLSQASQQALIPAPVDESRFIPNGPTIVKSCDDTIVLFKGGVPANILNTMTSKGRERECLQATGAQEGIVLGKKTEVLGQLNQGITFWRTKLESQLKEVSDLDKDMLDSVTHYVMSMQSNQITNRSDFYPRVDPHLIQLMFTLSYLTYYNKSDSKNTPNYVSTAYKQELAKLDAEINSLSGKLQKIKQFEASLASTFGADTIKFIEQRRLESQEESDLKRQDASINTGRYDQNFGFQVDTNSGQNSFGQQHGGGSYGAGQSHGRDQGRSGKVQAETNNLQVQNFAPQLVREKARTFNSIFNDPEARIADINNVTLEDIEGRLDRIARKTTHALLDAKRSFQIISDPRVGEFWVKVDSTFNRFLEGFKPVDVFYRNMTPYKTPNLVRRLVTSKANSQADLGNKEVSGVMLYREGSPAQSQKIDQLILAFSGSNSQEDWKHNFDGLKNQGQAKHSLAIGFRVHQGIMNSLSESLSYNGTNLKRWFDNYVKENGQAHLGKGQKPTLRIAVTGHSLGGALAMLMALDIKQNIAPHYQDKINIEVVVYTFGAPPIFDKNFAQKAEDLLGKGNVIRVWNVGDPVASLSVIKKTEEVFKRSALMALLGYAHIGTSIPLADNEGMASLFNKLSPWTNHSSNRYSNLIETNWKGLLNRRAQEIFHYMQSHNLLKGEVLKSTLEDMNTFLRSNTSGTMLLAAPIVNDVMTALTTKTQTAPVQKTVQNYNAVTESKFSQGVSQQPKLAKAETKNLSYTHTFRTGQTVPMKIDRGTSCDLKSIVKQTKINTKAFDSNDLNELACGCCLSKNYFISMDATFVSKLRSVFGKKISTVQEVYKHCSKYCSPLTGTVFTDKVQANVDEIGALMDRLGLGAMWQQKKLQ</sequence>
<organism evidence="4 5">
    <name type="scientific">Candidatus Odyssella acanthamoebae</name>
    <dbReference type="NCBI Taxonomy" id="91604"/>
    <lineage>
        <taxon>Bacteria</taxon>
        <taxon>Pseudomonadati</taxon>
        <taxon>Pseudomonadota</taxon>
        <taxon>Alphaproteobacteria</taxon>
        <taxon>Holosporales</taxon>
        <taxon>Candidatus Paracaedibacteraceae</taxon>
        <taxon>Candidatus Odyssella</taxon>
    </lineage>
</organism>
<dbReference type="KEGG" id="paca:ID47_05620"/>
<evidence type="ECO:0000256" key="2">
    <source>
        <dbReference type="SAM" id="SignalP"/>
    </source>
</evidence>
<dbReference type="AlphaFoldDB" id="A0A077AW94"/>
<accession>A0A077AW94</accession>
<name>A0A077AW94_9PROT</name>
<feature type="domain" description="Fungal lipase-type" evidence="3">
    <location>
        <begin position="513"/>
        <end position="670"/>
    </location>
</feature>
<evidence type="ECO:0000313" key="5">
    <source>
        <dbReference type="Proteomes" id="UP000028926"/>
    </source>
</evidence>
<keyword evidence="2" id="KW-0732">Signal</keyword>
<dbReference type="GO" id="GO:0006629">
    <property type="term" value="P:lipid metabolic process"/>
    <property type="evidence" value="ECO:0007669"/>
    <property type="project" value="InterPro"/>
</dbReference>
<dbReference type="eggNOG" id="COG3675">
    <property type="taxonomic scope" value="Bacteria"/>
</dbReference>
<gene>
    <name evidence="4" type="ORF">ID47_05620</name>
</gene>
<dbReference type="EMBL" id="CP008941">
    <property type="protein sequence ID" value="AIK96324.1"/>
    <property type="molecule type" value="Genomic_DNA"/>
</dbReference>
<feature type="signal peptide" evidence="2">
    <location>
        <begin position="1"/>
        <end position="21"/>
    </location>
</feature>
<dbReference type="InterPro" id="IPR002921">
    <property type="entry name" value="Fungal_lipase-type"/>
</dbReference>